<evidence type="ECO:0000259" key="5">
    <source>
        <dbReference type="Pfam" id="PF03372"/>
    </source>
</evidence>
<dbReference type="InterPro" id="IPR036691">
    <property type="entry name" value="Endo/exonu/phosph_ase_sf"/>
</dbReference>
<dbReference type="InterPro" id="IPR035451">
    <property type="entry name" value="Ada-like_dom_sf"/>
</dbReference>
<comment type="similarity">
    <text evidence="1">Belongs to the DNase I family.</text>
</comment>
<dbReference type="Gene3D" id="3.40.10.10">
    <property type="entry name" value="DNA Methylphosphotriester Repair Domain"/>
    <property type="match status" value="1"/>
</dbReference>
<dbReference type="GO" id="GO:0004536">
    <property type="term" value="F:DNA nuclease activity"/>
    <property type="evidence" value="ECO:0007669"/>
    <property type="project" value="InterPro"/>
</dbReference>
<dbReference type="RefSeq" id="WP_108127800.1">
    <property type="nucleotide sequence ID" value="NZ_QBKP01000002.1"/>
</dbReference>
<evidence type="ECO:0000256" key="3">
    <source>
        <dbReference type="ARBA" id="ARBA00022801"/>
    </source>
</evidence>
<dbReference type="GO" id="GO:0004519">
    <property type="term" value="F:endonuclease activity"/>
    <property type="evidence" value="ECO:0007669"/>
    <property type="project" value="UniProtKB-KW"/>
</dbReference>
<dbReference type="SUPFAM" id="SSF56219">
    <property type="entry name" value="DNase I-like"/>
    <property type="match status" value="1"/>
</dbReference>
<dbReference type="InterPro" id="IPR016202">
    <property type="entry name" value="DNase_I"/>
</dbReference>
<proteinExistence type="inferred from homology"/>
<dbReference type="PANTHER" id="PTHR11371">
    <property type="entry name" value="DEOXYRIBONUCLEASE"/>
    <property type="match status" value="1"/>
</dbReference>
<gene>
    <name evidence="6" type="ORF">C8N34_102175</name>
</gene>
<dbReference type="SUPFAM" id="SSF57884">
    <property type="entry name" value="Ada DNA repair protein, N-terminal domain (N-Ada 10)"/>
    <property type="match status" value="1"/>
</dbReference>
<keyword evidence="2" id="KW-0540">Nuclease</keyword>
<dbReference type="PANTHER" id="PTHR11371:SF31">
    <property type="entry name" value="EXTRACELLULAR NUCLEASE"/>
    <property type="match status" value="1"/>
</dbReference>
<evidence type="ECO:0000313" key="6">
    <source>
        <dbReference type="EMBL" id="PTX52396.1"/>
    </source>
</evidence>
<dbReference type="AlphaFoldDB" id="A0A2T6B8L2"/>
<dbReference type="Proteomes" id="UP000244224">
    <property type="component" value="Unassembled WGS sequence"/>
</dbReference>
<dbReference type="Gene3D" id="3.60.10.10">
    <property type="entry name" value="Endonuclease/exonuclease/phosphatase"/>
    <property type="match status" value="1"/>
</dbReference>
<feature type="domain" description="Endonuclease/exonuclease/phosphatase" evidence="5">
    <location>
        <begin position="24"/>
        <end position="189"/>
    </location>
</feature>
<dbReference type="EMBL" id="QBKP01000002">
    <property type="protein sequence ID" value="PTX52396.1"/>
    <property type="molecule type" value="Genomic_DNA"/>
</dbReference>
<evidence type="ECO:0000256" key="1">
    <source>
        <dbReference type="ARBA" id="ARBA00007359"/>
    </source>
</evidence>
<dbReference type="CDD" id="cd10283">
    <property type="entry name" value="MnuA_DNase1-like"/>
    <property type="match status" value="1"/>
</dbReference>
<keyword evidence="3 6" id="KW-0378">Hydrolase</keyword>
<feature type="chain" id="PRO_5015420964" evidence="4">
    <location>
        <begin position="20"/>
        <end position="356"/>
    </location>
</feature>
<keyword evidence="6" id="KW-0269">Exonuclease</keyword>
<dbReference type="OrthoDB" id="1201035at2"/>
<comment type="caution">
    <text evidence="6">The sequence shown here is derived from an EMBL/GenBank/DDBJ whole genome shotgun (WGS) entry which is preliminary data.</text>
</comment>
<evidence type="ECO:0000313" key="7">
    <source>
        <dbReference type="Proteomes" id="UP000244224"/>
    </source>
</evidence>
<keyword evidence="4" id="KW-0732">Signal</keyword>
<evidence type="ECO:0000256" key="2">
    <source>
        <dbReference type="ARBA" id="ARBA00022722"/>
    </source>
</evidence>
<dbReference type="InterPro" id="IPR005135">
    <property type="entry name" value="Endo/exonuclease/phosphatase"/>
</dbReference>
<accession>A0A2T6B8L2</accession>
<keyword evidence="7" id="KW-1185">Reference proteome</keyword>
<evidence type="ECO:0000256" key="4">
    <source>
        <dbReference type="SAM" id="SignalP"/>
    </source>
</evidence>
<protein>
    <submittedName>
        <fullName evidence="6">Endonuclease/exonuclease/phosphatase family metal-dependent hydrolase</fullName>
    </submittedName>
</protein>
<keyword evidence="6" id="KW-0255">Endonuclease</keyword>
<dbReference type="GO" id="GO:0006308">
    <property type="term" value="P:DNA catabolic process"/>
    <property type="evidence" value="ECO:0007669"/>
    <property type="project" value="InterPro"/>
</dbReference>
<feature type="signal peptide" evidence="4">
    <location>
        <begin position="1"/>
        <end position="19"/>
    </location>
</feature>
<name>A0A2T6B8L2_9RHOB</name>
<sequence length="356" mass="38269">MRALLLTALLSTLSAPALAETRIASWNIRNLGWDNGKDYAALAEVGSLFDLIAVQEVMSEEGIGRLEAALEARTGADWDRLCSHLIGRGSYREMYCFTWRADRVTWVEGAVVYTDDRDLFAREPFSAVFETHDRVRFLAATLHAIYGEDVAGREAEARALRAYHDWLRASFPGLPVLLMGDFNLPPTNPAWAPLGEVAFPLIREGATTISTTDGRFANLYDNIWVDVGADLPISGYGRVEFPGQILGISHEAARERVSDHIPVYVTLAAGASARFAPNDVEGGRIGVQAGTEGAAPTAAPAGSEADASGPIIGNARSKVYHLPGCPSYDAVGAGNRRPFASEAEALSAGYRRAGNC</sequence>
<dbReference type="SMART" id="SM00476">
    <property type="entry name" value="DNaseIc"/>
    <property type="match status" value="1"/>
</dbReference>
<dbReference type="Pfam" id="PF03372">
    <property type="entry name" value="Exo_endo_phos"/>
    <property type="match status" value="1"/>
</dbReference>
<reference evidence="6 7" key="1">
    <citation type="submission" date="2018-04" db="EMBL/GenBank/DDBJ databases">
        <title>Genomic Encyclopedia of Archaeal and Bacterial Type Strains, Phase II (KMG-II): from individual species to whole genera.</title>
        <authorList>
            <person name="Goeker M."/>
        </authorList>
    </citation>
    <scope>NUCLEOTIDE SEQUENCE [LARGE SCALE GENOMIC DNA]</scope>
    <source>
        <strain evidence="6 7">DSM 21823</strain>
    </source>
</reference>
<organism evidence="6 7">
    <name type="scientific">Gemmobacter caeni</name>
    <dbReference type="NCBI Taxonomy" id="589035"/>
    <lineage>
        <taxon>Bacteria</taxon>
        <taxon>Pseudomonadati</taxon>
        <taxon>Pseudomonadota</taxon>
        <taxon>Alphaproteobacteria</taxon>
        <taxon>Rhodobacterales</taxon>
        <taxon>Paracoccaceae</taxon>
        <taxon>Gemmobacter</taxon>
    </lineage>
</organism>
<dbReference type="GO" id="GO:0004527">
    <property type="term" value="F:exonuclease activity"/>
    <property type="evidence" value="ECO:0007669"/>
    <property type="project" value="UniProtKB-KW"/>
</dbReference>